<dbReference type="InterPro" id="IPR030873">
    <property type="entry name" value="Protease_BepA"/>
</dbReference>
<dbReference type="EC" id="3.4.-.-" evidence="8"/>
<dbReference type="InterPro" id="IPR051156">
    <property type="entry name" value="Mito/Outer_Membr_Metalloprot"/>
</dbReference>
<dbReference type="RefSeq" id="WP_229680792.1">
    <property type="nucleotide sequence ID" value="NZ_BMIJ01000006.1"/>
</dbReference>
<dbReference type="InterPro" id="IPR011990">
    <property type="entry name" value="TPR-like_helical_dom_sf"/>
</dbReference>
<dbReference type="Pfam" id="PF13428">
    <property type="entry name" value="TPR_14"/>
    <property type="match status" value="1"/>
</dbReference>
<comment type="caution">
    <text evidence="10">The sequence shown here is derived from an EMBL/GenBank/DDBJ whole genome shotgun (WGS) entry which is preliminary data.</text>
</comment>
<comment type="function">
    <text evidence="8">Functions as both a chaperone and a metalloprotease. Maintains the integrity of the outer membrane by promoting either the assembly or the elimination of outer membrane proteins, depending on their folding state.</text>
</comment>
<comment type="similarity">
    <text evidence="8">Belongs to the peptidase M48 family. BepA subfamily.</text>
</comment>
<evidence type="ECO:0000313" key="10">
    <source>
        <dbReference type="EMBL" id="GGC02535.1"/>
    </source>
</evidence>
<keyword evidence="1 8" id="KW-0645">Protease</keyword>
<proteinExistence type="inferred from homology"/>
<keyword evidence="2 8" id="KW-0479">Metal-binding</keyword>
<dbReference type="Pfam" id="PF01435">
    <property type="entry name" value="Peptidase_M48"/>
    <property type="match status" value="1"/>
</dbReference>
<feature type="binding site" evidence="8">
    <location>
        <position position="186"/>
    </location>
    <ligand>
        <name>Zn(2+)</name>
        <dbReference type="ChEBI" id="CHEBI:29105"/>
        <note>catalytic</note>
    </ligand>
</feature>
<reference evidence="11" key="1">
    <citation type="journal article" date="2019" name="Int. J. Syst. Evol. Microbiol.">
        <title>The Global Catalogue of Microorganisms (GCM) 10K type strain sequencing project: providing services to taxonomists for standard genome sequencing and annotation.</title>
        <authorList>
            <consortium name="The Broad Institute Genomics Platform"/>
            <consortium name="The Broad Institute Genome Sequencing Center for Infectious Disease"/>
            <person name="Wu L."/>
            <person name="Ma J."/>
        </authorList>
    </citation>
    <scope>NUCLEOTIDE SEQUENCE [LARGE SCALE GENOMIC DNA]</scope>
    <source>
        <strain evidence="11">CGMCC 1.15341</strain>
    </source>
</reference>
<keyword evidence="4 8" id="KW-0574">Periplasm</keyword>
<dbReference type="Gene3D" id="3.30.2010.10">
    <property type="entry name" value="Metalloproteases ('zincins'), catalytic domain"/>
    <property type="match status" value="1"/>
</dbReference>
<dbReference type="GO" id="GO:0008233">
    <property type="term" value="F:peptidase activity"/>
    <property type="evidence" value="ECO:0007669"/>
    <property type="project" value="UniProtKB-KW"/>
</dbReference>
<dbReference type="PANTHER" id="PTHR22726">
    <property type="entry name" value="METALLOENDOPEPTIDASE OMA1"/>
    <property type="match status" value="1"/>
</dbReference>
<feature type="active site" description="Proton donor" evidence="8">
    <location>
        <position position="190"/>
    </location>
</feature>
<dbReference type="GO" id="GO:0006508">
    <property type="term" value="P:proteolysis"/>
    <property type="evidence" value="ECO:0007669"/>
    <property type="project" value="UniProtKB-KW"/>
</dbReference>
<organism evidence="10 11">
    <name type="scientific">Marinobacterium zhoushanense</name>
    <dbReference type="NCBI Taxonomy" id="1679163"/>
    <lineage>
        <taxon>Bacteria</taxon>
        <taxon>Pseudomonadati</taxon>
        <taxon>Pseudomonadota</taxon>
        <taxon>Gammaproteobacteria</taxon>
        <taxon>Oceanospirillales</taxon>
        <taxon>Oceanospirillaceae</taxon>
        <taxon>Marinobacterium</taxon>
    </lineage>
</organism>
<evidence type="ECO:0000259" key="9">
    <source>
        <dbReference type="Pfam" id="PF01435"/>
    </source>
</evidence>
<keyword evidence="5 8" id="KW-0378">Hydrolase</keyword>
<evidence type="ECO:0000256" key="1">
    <source>
        <dbReference type="ARBA" id="ARBA00022670"/>
    </source>
</evidence>
<evidence type="ECO:0000256" key="3">
    <source>
        <dbReference type="ARBA" id="ARBA00022729"/>
    </source>
</evidence>
<gene>
    <name evidence="10" type="ORF">GCM10011352_30930</name>
</gene>
<evidence type="ECO:0000256" key="4">
    <source>
        <dbReference type="ARBA" id="ARBA00022764"/>
    </source>
</evidence>
<feature type="binding site" evidence="8">
    <location>
        <position position="125"/>
    </location>
    <ligand>
        <name>Zn(2+)</name>
        <dbReference type="ChEBI" id="CHEBI:29105"/>
        <note>catalytic</note>
    </ligand>
</feature>
<dbReference type="InterPro" id="IPR001915">
    <property type="entry name" value="Peptidase_M48"/>
</dbReference>
<keyword evidence="7 8" id="KW-0482">Metalloprotease</keyword>
<dbReference type="CDD" id="cd07324">
    <property type="entry name" value="M48C_Oma1-like"/>
    <property type="match status" value="1"/>
</dbReference>
<feature type="binding site" evidence="8">
    <location>
        <position position="121"/>
    </location>
    <ligand>
        <name>Zn(2+)</name>
        <dbReference type="ChEBI" id="CHEBI:29105"/>
        <note>catalytic</note>
    </ligand>
</feature>
<dbReference type="PANTHER" id="PTHR22726:SF1">
    <property type="entry name" value="METALLOENDOPEPTIDASE OMA1, MITOCHONDRIAL"/>
    <property type="match status" value="1"/>
</dbReference>
<dbReference type="Gene3D" id="1.25.40.10">
    <property type="entry name" value="Tetratricopeptide repeat domain"/>
    <property type="match status" value="1"/>
</dbReference>
<name>A0ABQ1KMM3_9GAMM</name>
<evidence type="ECO:0000256" key="5">
    <source>
        <dbReference type="ARBA" id="ARBA00022801"/>
    </source>
</evidence>
<feature type="active site" evidence="8">
    <location>
        <position position="122"/>
    </location>
</feature>
<evidence type="ECO:0000256" key="6">
    <source>
        <dbReference type="ARBA" id="ARBA00022833"/>
    </source>
</evidence>
<dbReference type="Proteomes" id="UP000629025">
    <property type="component" value="Unassembled WGS sequence"/>
</dbReference>
<comment type="cofactor">
    <cofactor evidence="8">
        <name>Zn(2+)</name>
        <dbReference type="ChEBI" id="CHEBI:29105"/>
    </cofactor>
    <text evidence="8">Binds 1 zinc ion per subunit.</text>
</comment>
<evidence type="ECO:0000313" key="11">
    <source>
        <dbReference type="Proteomes" id="UP000629025"/>
    </source>
</evidence>
<sequence>MALILAQPFQTAVAEPSLPVLTDSTSSTISLEQEYRLGRSWVRTLRGQAKLLNDPIVKQYLHDLLWAIVPNSQLTDRRLELVVLDNANLNAFAVPGGVIGINGGLITAAESEAETASVIAHELAHLSQRHYAQQLEESRRNRPLVLAGLLASILVASADSQAGTAAISTTLAGSIASQLAFSRRNEQEADRIGMQTLVASGYDPYAMPGMFSRLQKNYRFAGQRAPEFLLTHPVTESRIADSLNRASSLPRPHNLHTSFLYDLVRQRLRVHYSQNLEQLHAQFSADAKQENRPLNQYGRLLTATALNKLSQAEEALSTLPKEWRQHPYVRLSELDLLQARGKNQDALALAEELVALYPDSMPVRYRYALSARLVGQYQRAAEAFRRLTSDYPNDVDFWYQLAETEGLNGQINAVHLARIEYFMLTGQMDLALRQVEFARREPGLGHIDKSRLDQKEEEIKALRQQMKEDLS</sequence>
<keyword evidence="11" id="KW-1185">Reference proteome</keyword>
<evidence type="ECO:0000256" key="8">
    <source>
        <dbReference type="HAMAP-Rule" id="MF_00997"/>
    </source>
</evidence>
<dbReference type="HAMAP" id="MF_00997">
    <property type="entry name" value="Protease_BepA"/>
    <property type="match status" value="1"/>
</dbReference>
<dbReference type="EMBL" id="BMIJ01000006">
    <property type="protein sequence ID" value="GGC02535.1"/>
    <property type="molecule type" value="Genomic_DNA"/>
</dbReference>
<evidence type="ECO:0000256" key="7">
    <source>
        <dbReference type="ARBA" id="ARBA00023049"/>
    </source>
</evidence>
<accession>A0ABQ1KMM3</accession>
<evidence type="ECO:0000256" key="2">
    <source>
        <dbReference type="ARBA" id="ARBA00022723"/>
    </source>
</evidence>
<protein>
    <recommendedName>
        <fullName evidence="8">Putative beta-barrel assembly-enhancing protease</fullName>
        <ecNumber evidence="8">3.4.-.-</ecNumber>
    </recommendedName>
</protein>
<keyword evidence="6 8" id="KW-0862">Zinc</keyword>
<dbReference type="SUPFAM" id="SSF48452">
    <property type="entry name" value="TPR-like"/>
    <property type="match status" value="1"/>
</dbReference>
<feature type="domain" description="Peptidase M48" evidence="9">
    <location>
        <begin position="58"/>
        <end position="241"/>
    </location>
</feature>
<comment type="subcellular location">
    <subcellularLocation>
        <location evidence="8">Periplasm</location>
    </subcellularLocation>
</comment>
<keyword evidence="3 8" id="KW-0732">Signal</keyword>